<keyword evidence="2" id="KW-1185">Reference proteome</keyword>
<dbReference type="InterPro" id="IPR018550">
    <property type="entry name" value="Lipid-A_deacylase-rel"/>
</dbReference>
<evidence type="ECO:0000313" key="2">
    <source>
        <dbReference type="Proteomes" id="UP001202180"/>
    </source>
</evidence>
<name>A0ABT0HPD9_9BACT</name>
<dbReference type="GO" id="GO:0016787">
    <property type="term" value="F:hydrolase activity"/>
    <property type="evidence" value="ECO:0007669"/>
    <property type="project" value="UniProtKB-KW"/>
</dbReference>
<dbReference type="EMBL" id="JALPRF010000003">
    <property type="protein sequence ID" value="MCK8493717.1"/>
    <property type="molecule type" value="Genomic_DNA"/>
</dbReference>
<sequence>MVKCILYIALLFPGWVIAQSDSSLVNRQFVIKLHQGLYAPDQVVPSTGNVPQSIELDYSWLGVQRKTWEQCNCFARTGIYANYIAFRNPIALGRTAGAGFFFEPMILYRRRFNLSVRGSIGLTYLTRVYDPETNPTNQYFSLPISSMIGASLNGYYQLTDRVHVNLSAHYNHISNAGTRQPNQGMNIPSLAVGLVYSTNKPTYPNTRLWKHSPLVRRWIAHALLMSSIRVLPGSPESPEMALPMFGLKLLGGYRLSQSHVLSGGVELVDDLYFKEQVKRWRYKDQNYRQGTLLAGYEFWQGRYLFTAHMGWNVVRPRPYKPATYQKYGLLYRFNSGITVGFDVKAYGDDTKGFQFLGGMTF</sequence>
<protein>
    <submittedName>
        <fullName evidence="1">Acyloxyacyl hydrolase</fullName>
    </submittedName>
</protein>
<proteinExistence type="predicted"/>
<organism evidence="1 2">
    <name type="scientific">Spirosoma liriopis</name>
    <dbReference type="NCBI Taxonomy" id="2937440"/>
    <lineage>
        <taxon>Bacteria</taxon>
        <taxon>Pseudomonadati</taxon>
        <taxon>Bacteroidota</taxon>
        <taxon>Cytophagia</taxon>
        <taxon>Cytophagales</taxon>
        <taxon>Cytophagaceae</taxon>
        <taxon>Spirosoma</taxon>
    </lineage>
</organism>
<dbReference type="Proteomes" id="UP001202180">
    <property type="component" value="Unassembled WGS sequence"/>
</dbReference>
<evidence type="ECO:0000313" key="1">
    <source>
        <dbReference type="EMBL" id="MCK8493717.1"/>
    </source>
</evidence>
<keyword evidence="1" id="KW-0378">Hydrolase</keyword>
<accession>A0ABT0HPD9</accession>
<dbReference type="Pfam" id="PF09411">
    <property type="entry name" value="PagL"/>
    <property type="match status" value="1"/>
</dbReference>
<dbReference type="RefSeq" id="WP_248478330.1">
    <property type="nucleotide sequence ID" value="NZ_JALPRF010000003.1"/>
</dbReference>
<gene>
    <name evidence="1" type="ORF">M0L20_17755</name>
</gene>
<reference evidence="1 2" key="1">
    <citation type="submission" date="2022-04" db="EMBL/GenBank/DDBJ databases">
        <title>Spirosoma sp. strain RP8 genome sequencing and assembly.</title>
        <authorList>
            <person name="Jung Y."/>
        </authorList>
    </citation>
    <scope>NUCLEOTIDE SEQUENCE [LARGE SCALE GENOMIC DNA]</scope>
    <source>
        <strain evidence="1 2">RP8</strain>
    </source>
</reference>
<dbReference type="Gene3D" id="2.40.160.20">
    <property type="match status" value="1"/>
</dbReference>
<comment type="caution">
    <text evidence="1">The sequence shown here is derived from an EMBL/GenBank/DDBJ whole genome shotgun (WGS) entry which is preliminary data.</text>
</comment>